<organism evidence="3 4">
    <name type="scientific">Sphingobium algorifonticola</name>
    <dbReference type="NCBI Taxonomy" id="2008318"/>
    <lineage>
        <taxon>Bacteria</taxon>
        <taxon>Pseudomonadati</taxon>
        <taxon>Pseudomonadota</taxon>
        <taxon>Alphaproteobacteria</taxon>
        <taxon>Sphingomonadales</taxon>
        <taxon>Sphingomonadaceae</taxon>
        <taxon>Sphingobium</taxon>
    </lineage>
</organism>
<dbReference type="EMBL" id="RZUL01000002">
    <property type="protein sequence ID" value="RVT42037.1"/>
    <property type="molecule type" value="Genomic_DNA"/>
</dbReference>
<name>A0A437J951_9SPHN</name>
<gene>
    <name evidence="3" type="ORF">ENE74_07305</name>
</gene>
<dbReference type="Proteomes" id="UP000282977">
    <property type="component" value="Unassembled WGS sequence"/>
</dbReference>
<keyword evidence="1" id="KW-1133">Transmembrane helix</keyword>
<keyword evidence="1" id="KW-0472">Membrane</keyword>
<reference evidence="3 4" key="1">
    <citation type="submission" date="2019-01" db="EMBL/GenBank/DDBJ databases">
        <authorList>
            <person name="Chen W.-M."/>
        </authorList>
    </citation>
    <scope>NUCLEOTIDE SEQUENCE [LARGE SCALE GENOMIC DNA]</scope>
    <source>
        <strain evidence="3 4">TLA-22</strain>
    </source>
</reference>
<sequence>MTPARTKVLVDAVVMATAITGATIGGMAFGPLLPAGDADPRAFILPALAAAILVGGLAMVRRTGMRRWFLPLWTLAGATFSVLLLTGVAAGRWPVMGAHALPDAPRVSLAVFSALDLEEAGQGALPVLQQRFAIRRLDVVTAAALADQPRVLLAQPRLMTPQELVDLDAWTRRGGAMLILADPLLLWPPDGTAAAPMPGDRTGPPLTSLLDPLLTHWGLRLEPASDEAMTRRFVGDWLLRLAGASRFVIQASPFADCDTEADGLMAVCAVGRGHVRLIADADLLDARLWQADDGRLASDAIRLVDHWLRAPSAPPPPGNMRMWVRGEADVRNGLRMALLFGIVWAILGAAMLWRRDYPGKAGTDNDAKQRT</sequence>
<protein>
    <submittedName>
        <fullName evidence="3">ABC transporter</fullName>
    </submittedName>
</protein>
<evidence type="ECO:0000313" key="3">
    <source>
        <dbReference type="EMBL" id="RVT42037.1"/>
    </source>
</evidence>
<dbReference type="Pfam" id="PF09822">
    <property type="entry name" value="ABC_transp_aux"/>
    <property type="match status" value="1"/>
</dbReference>
<keyword evidence="1" id="KW-0812">Transmembrane</keyword>
<dbReference type="RefSeq" id="WP_127690222.1">
    <property type="nucleotide sequence ID" value="NZ_RZUL01000002.1"/>
</dbReference>
<evidence type="ECO:0000259" key="2">
    <source>
        <dbReference type="Pfam" id="PF09822"/>
    </source>
</evidence>
<dbReference type="InterPro" id="IPR019196">
    <property type="entry name" value="ABC_transp_unknown"/>
</dbReference>
<dbReference type="OrthoDB" id="7390937at2"/>
<feature type="transmembrane region" description="Helical" evidence="1">
    <location>
        <begin position="72"/>
        <end position="93"/>
    </location>
</feature>
<comment type="caution">
    <text evidence="3">The sequence shown here is derived from an EMBL/GenBank/DDBJ whole genome shotgun (WGS) entry which is preliminary data.</text>
</comment>
<feature type="transmembrane region" description="Helical" evidence="1">
    <location>
        <begin position="12"/>
        <end position="30"/>
    </location>
</feature>
<evidence type="ECO:0000256" key="1">
    <source>
        <dbReference type="SAM" id="Phobius"/>
    </source>
</evidence>
<feature type="transmembrane region" description="Helical" evidence="1">
    <location>
        <begin position="42"/>
        <end position="60"/>
    </location>
</feature>
<keyword evidence="4" id="KW-1185">Reference proteome</keyword>
<feature type="domain" description="ABC-type uncharacterised transport system" evidence="2">
    <location>
        <begin position="119"/>
        <end position="224"/>
    </location>
</feature>
<dbReference type="AlphaFoldDB" id="A0A437J951"/>
<feature type="transmembrane region" description="Helical" evidence="1">
    <location>
        <begin position="334"/>
        <end position="353"/>
    </location>
</feature>
<proteinExistence type="predicted"/>
<evidence type="ECO:0000313" key="4">
    <source>
        <dbReference type="Proteomes" id="UP000282977"/>
    </source>
</evidence>
<accession>A0A437J951</accession>